<evidence type="ECO:0000256" key="1">
    <source>
        <dbReference type="SAM" id="MobiDB-lite"/>
    </source>
</evidence>
<gene>
    <name evidence="3 5" type="ORF">P152DRAFT_175308</name>
</gene>
<keyword evidence="2" id="KW-0472">Membrane</keyword>
<keyword evidence="4" id="KW-1185">Reference proteome</keyword>
<dbReference type="RefSeq" id="XP_033530701.1">
    <property type="nucleotide sequence ID" value="XM_033674130.1"/>
</dbReference>
<name>A0A6G1FTK5_9PEZI</name>
<evidence type="ECO:0000313" key="3">
    <source>
        <dbReference type="EMBL" id="KAF1809070.1"/>
    </source>
</evidence>
<protein>
    <submittedName>
        <fullName evidence="3 5">Uncharacterized protein</fullName>
    </submittedName>
</protein>
<evidence type="ECO:0000256" key="2">
    <source>
        <dbReference type="SAM" id="Phobius"/>
    </source>
</evidence>
<keyword evidence="2" id="KW-1133">Transmembrane helix</keyword>
<sequence>MSAIGKLVPLAILFAVVGVFVWVGYQMYVFANDLADRGTKKMEKKNITFTKDGMKVGVKEVRTEDYEDRTQSVFVKTWNYANDGKDAKKSGSKPSASRTNSGLKNKSG</sequence>
<dbReference type="AlphaFoldDB" id="A0A6G1FTK5"/>
<dbReference type="GeneID" id="54414700"/>
<accession>A0A6G1FTK5</accession>
<dbReference type="PANTHER" id="PTHR42077">
    <property type="entry name" value="YALI0F30239P"/>
    <property type="match status" value="1"/>
</dbReference>
<dbReference type="OrthoDB" id="4083871at2759"/>
<organism evidence="3">
    <name type="scientific">Eremomyces bilateralis CBS 781.70</name>
    <dbReference type="NCBI Taxonomy" id="1392243"/>
    <lineage>
        <taxon>Eukaryota</taxon>
        <taxon>Fungi</taxon>
        <taxon>Dikarya</taxon>
        <taxon>Ascomycota</taxon>
        <taxon>Pezizomycotina</taxon>
        <taxon>Dothideomycetes</taxon>
        <taxon>Dothideomycetes incertae sedis</taxon>
        <taxon>Eremomycetales</taxon>
        <taxon>Eremomycetaceae</taxon>
        <taxon>Eremomyces</taxon>
    </lineage>
</organism>
<dbReference type="EMBL" id="ML975176">
    <property type="protein sequence ID" value="KAF1809070.1"/>
    <property type="molecule type" value="Genomic_DNA"/>
</dbReference>
<reference evidence="5" key="3">
    <citation type="submission" date="2025-04" db="UniProtKB">
        <authorList>
            <consortium name="RefSeq"/>
        </authorList>
    </citation>
    <scope>IDENTIFICATION</scope>
    <source>
        <strain evidence="5">CBS 781.70</strain>
    </source>
</reference>
<evidence type="ECO:0000313" key="5">
    <source>
        <dbReference type="RefSeq" id="XP_033530701.1"/>
    </source>
</evidence>
<proteinExistence type="predicted"/>
<feature type="transmembrane region" description="Helical" evidence="2">
    <location>
        <begin position="7"/>
        <end position="25"/>
    </location>
</feature>
<evidence type="ECO:0000313" key="4">
    <source>
        <dbReference type="Proteomes" id="UP000504638"/>
    </source>
</evidence>
<keyword evidence="2" id="KW-0812">Transmembrane</keyword>
<feature type="region of interest" description="Disordered" evidence="1">
    <location>
        <begin position="82"/>
        <end position="108"/>
    </location>
</feature>
<dbReference type="PANTHER" id="PTHR42077:SF1">
    <property type="entry name" value="YALI0F30239P"/>
    <property type="match status" value="1"/>
</dbReference>
<reference evidence="5" key="2">
    <citation type="submission" date="2020-04" db="EMBL/GenBank/DDBJ databases">
        <authorList>
            <consortium name="NCBI Genome Project"/>
        </authorList>
    </citation>
    <scope>NUCLEOTIDE SEQUENCE</scope>
    <source>
        <strain evidence="5">CBS 781.70</strain>
    </source>
</reference>
<feature type="compositionally biased region" description="Polar residues" evidence="1">
    <location>
        <begin position="92"/>
        <end position="108"/>
    </location>
</feature>
<reference evidence="3 5" key="1">
    <citation type="submission" date="2020-01" db="EMBL/GenBank/DDBJ databases">
        <authorList>
            <consortium name="DOE Joint Genome Institute"/>
            <person name="Haridas S."/>
            <person name="Albert R."/>
            <person name="Binder M."/>
            <person name="Bloem J."/>
            <person name="Labutti K."/>
            <person name="Salamov A."/>
            <person name="Andreopoulos B."/>
            <person name="Baker S.E."/>
            <person name="Barry K."/>
            <person name="Bills G."/>
            <person name="Bluhm B.H."/>
            <person name="Cannon C."/>
            <person name="Castanera R."/>
            <person name="Culley D.E."/>
            <person name="Daum C."/>
            <person name="Ezra D."/>
            <person name="Gonzalez J.B."/>
            <person name="Henrissat B."/>
            <person name="Kuo A."/>
            <person name="Liang C."/>
            <person name="Lipzen A."/>
            <person name="Lutzoni F."/>
            <person name="Magnuson J."/>
            <person name="Mondo S."/>
            <person name="Nolan M."/>
            <person name="Ohm R."/>
            <person name="Pangilinan J."/>
            <person name="Park H.-J."/>
            <person name="Ramirez L."/>
            <person name="Alfaro M."/>
            <person name="Sun H."/>
            <person name="Tritt A."/>
            <person name="Yoshinaga Y."/>
            <person name="Zwiers L.-H."/>
            <person name="Turgeon B.G."/>
            <person name="Goodwin S.B."/>
            <person name="Spatafora J.W."/>
            <person name="Crous P.W."/>
            <person name="Grigoriev I.V."/>
        </authorList>
    </citation>
    <scope>NUCLEOTIDE SEQUENCE</scope>
    <source>
        <strain evidence="3 5">CBS 781.70</strain>
    </source>
</reference>
<dbReference type="Proteomes" id="UP000504638">
    <property type="component" value="Unplaced"/>
</dbReference>